<proteinExistence type="predicted"/>
<evidence type="ECO:0000313" key="3">
    <source>
        <dbReference type="EMBL" id="OQE26576.1"/>
    </source>
</evidence>
<dbReference type="SUPFAM" id="SSF53383">
    <property type="entry name" value="PLP-dependent transferases"/>
    <property type="match status" value="1"/>
</dbReference>
<accession>A0A1V6TK88</accession>
<dbReference type="PANTHER" id="PTHR43795:SF39">
    <property type="entry name" value="AMINOTRANSFERASE CLASS I_CLASSII DOMAIN-CONTAINING PROTEIN"/>
    <property type="match status" value="1"/>
</dbReference>
<protein>
    <recommendedName>
        <fullName evidence="2">Aminotransferase class I/classII large domain-containing protein</fullName>
    </recommendedName>
</protein>
<gene>
    <name evidence="3" type="ORF">PENSTE_c005G06299</name>
</gene>
<dbReference type="InterPro" id="IPR015424">
    <property type="entry name" value="PyrdxlP-dep_Trfase"/>
</dbReference>
<comment type="caution">
    <text evidence="3">The sequence shown here is derived from an EMBL/GenBank/DDBJ whole genome shotgun (WGS) entry which is preliminary data.</text>
</comment>
<evidence type="ECO:0000256" key="1">
    <source>
        <dbReference type="ARBA" id="ARBA00022898"/>
    </source>
</evidence>
<dbReference type="GO" id="GO:0008483">
    <property type="term" value="F:transaminase activity"/>
    <property type="evidence" value="ECO:0007669"/>
    <property type="project" value="TreeGrafter"/>
</dbReference>
<dbReference type="Gene3D" id="3.90.1150.10">
    <property type="entry name" value="Aspartate Aminotransferase, domain 1"/>
    <property type="match status" value="1"/>
</dbReference>
<name>A0A1V6TK88_9EURO</name>
<sequence>MSVFGLIEISFLDLSIILRLAENSLMHQEVGEFVKSQFQSRSVIKYQDIIVTPGCASAIDAIAFSICDEEEGILISQPLYNGFNFDLQNRSNVQVVGVKYQGIEGYTQLDDLFKPGVNRRALRNALAQAGQKGIPIRALLISNSHLPVSSLPTDEYIQPPETLKEFAAFCGENDLHLISDEIYAFSVFDNPEIPAAVPFRLVLSLYLDKLIDPRFLHVLYGASKDFCVNGLQMGFDLSWSPHLLQDVWAAMLEDRHWMESFMLQKKRLMLERYETVTRFLSRHGIPYFEMNAGLFLWIDLRHLLVSKSTVRHADYNSLRVTSSSSQANLELEIKITEICGKNGVMIAPGHVYMAEEFGWFRITFTVGEDALS</sequence>
<dbReference type="AlphaFoldDB" id="A0A1V6TK88"/>
<dbReference type="GO" id="GO:0030170">
    <property type="term" value="F:pyridoxal phosphate binding"/>
    <property type="evidence" value="ECO:0007669"/>
    <property type="project" value="InterPro"/>
</dbReference>
<dbReference type="OrthoDB" id="7042322at2759"/>
<dbReference type="InterPro" id="IPR050478">
    <property type="entry name" value="Ethylene_sulfur-biosynth"/>
</dbReference>
<dbReference type="Proteomes" id="UP000191285">
    <property type="component" value="Unassembled WGS sequence"/>
</dbReference>
<dbReference type="Pfam" id="PF00155">
    <property type="entry name" value="Aminotran_1_2"/>
    <property type="match status" value="1"/>
</dbReference>
<dbReference type="GO" id="GO:0006520">
    <property type="term" value="P:amino acid metabolic process"/>
    <property type="evidence" value="ECO:0007669"/>
    <property type="project" value="TreeGrafter"/>
</dbReference>
<dbReference type="InterPro" id="IPR004839">
    <property type="entry name" value="Aminotransferase_I/II_large"/>
</dbReference>
<organism evidence="3 4">
    <name type="scientific">Penicillium steckii</name>
    <dbReference type="NCBI Taxonomy" id="303698"/>
    <lineage>
        <taxon>Eukaryota</taxon>
        <taxon>Fungi</taxon>
        <taxon>Dikarya</taxon>
        <taxon>Ascomycota</taxon>
        <taxon>Pezizomycotina</taxon>
        <taxon>Eurotiomycetes</taxon>
        <taxon>Eurotiomycetidae</taxon>
        <taxon>Eurotiales</taxon>
        <taxon>Aspergillaceae</taxon>
        <taxon>Penicillium</taxon>
    </lineage>
</organism>
<evidence type="ECO:0000259" key="2">
    <source>
        <dbReference type="Pfam" id="PF00155"/>
    </source>
</evidence>
<reference evidence="4" key="1">
    <citation type="journal article" date="2017" name="Nat. Microbiol.">
        <title>Global analysis of biosynthetic gene clusters reveals vast potential of secondary metabolite production in Penicillium species.</title>
        <authorList>
            <person name="Nielsen J.C."/>
            <person name="Grijseels S."/>
            <person name="Prigent S."/>
            <person name="Ji B."/>
            <person name="Dainat J."/>
            <person name="Nielsen K.F."/>
            <person name="Frisvad J.C."/>
            <person name="Workman M."/>
            <person name="Nielsen J."/>
        </authorList>
    </citation>
    <scope>NUCLEOTIDE SEQUENCE [LARGE SCALE GENOMIC DNA]</scope>
    <source>
        <strain evidence="4">IBT 24891</strain>
    </source>
</reference>
<dbReference type="PANTHER" id="PTHR43795">
    <property type="entry name" value="BIFUNCTIONAL ASPARTATE AMINOTRANSFERASE AND GLUTAMATE/ASPARTATE-PREPHENATE AMINOTRANSFERASE-RELATED"/>
    <property type="match status" value="1"/>
</dbReference>
<dbReference type="STRING" id="303698.A0A1V6TK88"/>
<dbReference type="InterPro" id="IPR015421">
    <property type="entry name" value="PyrdxlP-dep_Trfase_major"/>
</dbReference>
<keyword evidence="1" id="KW-0663">Pyridoxal phosphate</keyword>
<dbReference type="CDD" id="cd00609">
    <property type="entry name" value="AAT_like"/>
    <property type="match status" value="1"/>
</dbReference>
<keyword evidence="4" id="KW-1185">Reference proteome</keyword>
<dbReference type="EMBL" id="MLKD01000005">
    <property type="protein sequence ID" value="OQE26576.1"/>
    <property type="molecule type" value="Genomic_DNA"/>
</dbReference>
<dbReference type="Gene3D" id="3.40.640.10">
    <property type="entry name" value="Type I PLP-dependent aspartate aminotransferase-like (Major domain)"/>
    <property type="match status" value="1"/>
</dbReference>
<dbReference type="InterPro" id="IPR015422">
    <property type="entry name" value="PyrdxlP-dep_Trfase_small"/>
</dbReference>
<feature type="domain" description="Aminotransferase class I/classII large" evidence="2">
    <location>
        <begin position="43"/>
        <end position="365"/>
    </location>
</feature>
<evidence type="ECO:0000313" key="4">
    <source>
        <dbReference type="Proteomes" id="UP000191285"/>
    </source>
</evidence>